<keyword evidence="1" id="KW-0812">Transmembrane</keyword>
<proteinExistence type="predicted"/>
<sequence length="100" mass="11458">MNSFIAENYGNNLELISELNKQPELIKPSIFNQNQSELLTVGYLGALAPYILIILFALTLPLTLIFLVIRWQNKNRVIEQLRLLDSHINRLTMTLKMTSG</sequence>
<keyword evidence="3" id="KW-1185">Reference proteome</keyword>
<keyword evidence="1" id="KW-1133">Transmembrane helix</keyword>
<protein>
    <submittedName>
        <fullName evidence="2">Uncharacterized protein</fullName>
    </submittedName>
</protein>
<dbReference type="AlphaFoldDB" id="A0A975A278"/>
<reference evidence="2" key="1">
    <citation type="submission" date="2021-02" db="EMBL/GenBank/DDBJ databases">
        <title>Fulvivirga sp. S481 isolated from sea water.</title>
        <authorList>
            <person name="Bae S.S."/>
            <person name="Baek K."/>
        </authorList>
    </citation>
    <scope>NUCLEOTIDE SEQUENCE</scope>
    <source>
        <strain evidence="2">S481</strain>
    </source>
</reference>
<gene>
    <name evidence="2" type="ORF">JR347_07970</name>
</gene>
<accession>A0A975A278</accession>
<evidence type="ECO:0000313" key="3">
    <source>
        <dbReference type="Proteomes" id="UP000662783"/>
    </source>
</evidence>
<dbReference type="Proteomes" id="UP000662783">
    <property type="component" value="Chromosome"/>
</dbReference>
<dbReference type="KEGG" id="fuv:JR347_07970"/>
<feature type="transmembrane region" description="Helical" evidence="1">
    <location>
        <begin position="47"/>
        <end position="69"/>
    </location>
</feature>
<dbReference type="RefSeq" id="WP_205723521.1">
    <property type="nucleotide sequence ID" value="NZ_CP070608.1"/>
</dbReference>
<evidence type="ECO:0000313" key="2">
    <source>
        <dbReference type="EMBL" id="QSE99010.1"/>
    </source>
</evidence>
<dbReference type="EMBL" id="CP070608">
    <property type="protein sequence ID" value="QSE99010.1"/>
    <property type="molecule type" value="Genomic_DNA"/>
</dbReference>
<evidence type="ECO:0000256" key="1">
    <source>
        <dbReference type="SAM" id="Phobius"/>
    </source>
</evidence>
<organism evidence="2 3">
    <name type="scientific">Fulvivirga lutea</name>
    <dbReference type="NCBI Taxonomy" id="2810512"/>
    <lineage>
        <taxon>Bacteria</taxon>
        <taxon>Pseudomonadati</taxon>
        <taxon>Bacteroidota</taxon>
        <taxon>Cytophagia</taxon>
        <taxon>Cytophagales</taxon>
        <taxon>Fulvivirgaceae</taxon>
        <taxon>Fulvivirga</taxon>
    </lineage>
</organism>
<keyword evidence="1" id="KW-0472">Membrane</keyword>
<name>A0A975A278_9BACT</name>